<dbReference type="Pfam" id="PF13302">
    <property type="entry name" value="Acetyltransf_3"/>
    <property type="match status" value="1"/>
</dbReference>
<dbReference type="GO" id="GO:0016747">
    <property type="term" value="F:acyltransferase activity, transferring groups other than amino-acyl groups"/>
    <property type="evidence" value="ECO:0007669"/>
    <property type="project" value="InterPro"/>
</dbReference>
<dbReference type="PANTHER" id="PTHR43415:SF3">
    <property type="entry name" value="GNAT-FAMILY ACETYLTRANSFERASE"/>
    <property type="match status" value="1"/>
</dbReference>
<keyword evidence="2" id="KW-0808">Transferase</keyword>
<organism evidence="2 3">
    <name type="scientific">Vagococcus humatus</name>
    <dbReference type="NCBI Taxonomy" id="1889241"/>
    <lineage>
        <taxon>Bacteria</taxon>
        <taxon>Bacillati</taxon>
        <taxon>Bacillota</taxon>
        <taxon>Bacilli</taxon>
        <taxon>Lactobacillales</taxon>
        <taxon>Enterococcaceae</taxon>
        <taxon>Vagococcus</taxon>
    </lineage>
</organism>
<evidence type="ECO:0000259" key="1">
    <source>
        <dbReference type="PROSITE" id="PS51186"/>
    </source>
</evidence>
<evidence type="ECO:0000313" key="2">
    <source>
        <dbReference type="EMBL" id="RST90182.1"/>
    </source>
</evidence>
<dbReference type="SUPFAM" id="SSF55729">
    <property type="entry name" value="Acyl-CoA N-acyltransferases (Nat)"/>
    <property type="match status" value="1"/>
</dbReference>
<dbReference type="PANTHER" id="PTHR43415">
    <property type="entry name" value="SPERMIDINE N(1)-ACETYLTRANSFERASE"/>
    <property type="match status" value="1"/>
</dbReference>
<dbReference type="InterPro" id="IPR000182">
    <property type="entry name" value="GNAT_dom"/>
</dbReference>
<dbReference type="OrthoDB" id="9795206at2"/>
<dbReference type="CDD" id="cd04301">
    <property type="entry name" value="NAT_SF"/>
    <property type="match status" value="1"/>
</dbReference>
<dbReference type="EMBL" id="PXZH01000001">
    <property type="protein sequence ID" value="RST90182.1"/>
    <property type="molecule type" value="Genomic_DNA"/>
</dbReference>
<dbReference type="PROSITE" id="PS51186">
    <property type="entry name" value="GNAT"/>
    <property type="match status" value="1"/>
</dbReference>
<comment type="caution">
    <text evidence="2">The sequence shown here is derived from an EMBL/GenBank/DDBJ whole genome shotgun (WGS) entry which is preliminary data.</text>
</comment>
<dbReference type="AlphaFoldDB" id="A0A3S0AF53"/>
<sequence length="198" mass="23304">MQEFHWPHFSKKPTLIGENVTLRPFQSEDWLVMNEVINQPEIKRLTGSVTSTDAANKKQTSEEEYLTKQWYDTRNQQSNRLDLAIYANHSQEVIGEVVLNEWQESTNTCHYRMLISQDYQNQGLGTEATKLMLAYGFQELNLHRIELEVYEFNPKAKHVYETCGFLNEGTKREAFLFDKQWVDIHLMAMLESDFQSTK</sequence>
<reference evidence="2 3" key="1">
    <citation type="submission" date="2018-03" db="EMBL/GenBank/DDBJ databases">
        <authorList>
            <person name="Gulvik C.A."/>
        </authorList>
    </citation>
    <scope>NUCLEOTIDE SEQUENCE [LARGE SCALE GENOMIC DNA]</scope>
    <source>
        <strain evidence="2 3">JCM 31581</strain>
    </source>
</reference>
<feature type="domain" description="N-acetyltransferase" evidence="1">
    <location>
        <begin position="20"/>
        <end position="183"/>
    </location>
</feature>
<dbReference type="InterPro" id="IPR016181">
    <property type="entry name" value="Acyl_CoA_acyltransferase"/>
</dbReference>
<keyword evidence="3" id="KW-1185">Reference proteome</keyword>
<accession>A0A3S0AF53</accession>
<dbReference type="Proteomes" id="UP000277864">
    <property type="component" value="Unassembled WGS sequence"/>
</dbReference>
<dbReference type="RefSeq" id="WP_125942795.1">
    <property type="nucleotide sequence ID" value="NZ_PXZH01000001.1"/>
</dbReference>
<protein>
    <submittedName>
        <fullName evidence="2">GNAT family N-acetyltransferase</fullName>
    </submittedName>
</protein>
<gene>
    <name evidence="2" type="ORF">C7P63_03650</name>
</gene>
<proteinExistence type="predicted"/>
<name>A0A3S0AF53_9ENTE</name>
<dbReference type="Gene3D" id="3.40.630.30">
    <property type="match status" value="1"/>
</dbReference>
<evidence type="ECO:0000313" key="3">
    <source>
        <dbReference type="Proteomes" id="UP000277864"/>
    </source>
</evidence>